<gene>
    <name evidence="3" type="ORF">OHV25_25360</name>
</gene>
<organism evidence="3">
    <name type="scientific">Streptomyces sp. NBC_00060</name>
    <dbReference type="NCBI Taxonomy" id="2975636"/>
    <lineage>
        <taxon>Bacteria</taxon>
        <taxon>Bacillati</taxon>
        <taxon>Actinomycetota</taxon>
        <taxon>Actinomycetes</taxon>
        <taxon>Kitasatosporales</taxon>
        <taxon>Streptomycetaceae</taxon>
        <taxon>Streptomyces</taxon>
    </lineage>
</organism>
<sequence length="158" mass="17751">MNRSKHAGRAPHRRRANSTDRTKNTTAYRITGSWNARPDRPIVKPTADRKTARRISRDMATQGAYVIVEEHVTYGQWRTLYEVDGPALLAAQLAAEQGQHIAAEEAARAAADAEQARRTAEQRRERELAALARLMCRPPVAREACGRRDARHMTGAQR</sequence>
<evidence type="ECO:0000256" key="1">
    <source>
        <dbReference type="SAM" id="Coils"/>
    </source>
</evidence>
<keyword evidence="1" id="KW-0175">Coiled coil</keyword>
<feature type="region of interest" description="Disordered" evidence="2">
    <location>
        <begin position="1"/>
        <end position="28"/>
    </location>
</feature>
<proteinExistence type="predicted"/>
<protein>
    <submittedName>
        <fullName evidence="3">Uncharacterized protein</fullName>
    </submittedName>
</protein>
<feature type="region of interest" description="Disordered" evidence="2">
    <location>
        <begin position="35"/>
        <end position="54"/>
    </location>
</feature>
<dbReference type="AlphaFoldDB" id="A0AAU2H2X9"/>
<accession>A0AAU2H2X9</accession>
<reference evidence="3" key="1">
    <citation type="submission" date="2022-10" db="EMBL/GenBank/DDBJ databases">
        <title>The complete genomes of actinobacterial strains from the NBC collection.</title>
        <authorList>
            <person name="Joergensen T.S."/>
            <person name="Alvarez Arevalo M."/>
            <person name="Sterndorff E.B."/>
            <person name="Faurdal D."/>
            <person name="Vuksanovic O."/>
            <person name="Mourched A.-S."/>
            <person name="Charusanti P."/>
            <person name="Shaw S."/>
            <person name="Blin K."/>
            <person name="Weber T."/>
        </authorList>
    </citation>
    <scope>NUCLEOTIDE SEQUENCE</scope>
    <source>
        <strain evidence="3">NBC_00060</strain>
    </source>
</reference>
<feature type="coiled-coil region" evidence="1">
    <location>
        <begin position="103"/>
        <end position="130"/>
    </location>
</feature>
<feature type="compositionally biased region" description="Basic residues" evidence="2">
    <location>
        <begin position="1"/>
        <end position="16"/>
    </location>
</feature>
<evidence type="ECO:0000256" key="2">
    <source>
        <dbReference type="SAM" id="MobiDB-lite"/>
    </source>
</evidence>
<evidence type="ECO:0000313" key="3">
    <source>
        <dbReference type="EMBL" id="WTU42667.1"/>
    </source>
</evidence>
<feature type="compositionally biased region" description="Basic and acidic residues" evidence="2">
    <location>
        <begin position="37"/>
        <end position="50"/>
    </location>
</feature>
<name>A0AAU2H2X9_9ACTN</name>
<dbReference type="EMBL" id="CP108253">
    <property type="protein sequence ID" value="WTU42667.1"/>
    <property type="molecule type" value="Genomic_DNA"/>
</dbReference>